<accession>A0A1X6YDB3</accession>
<keyword evidence="3" id="KW-1185">Reference proteome</keyword>
<feature type="chain" id="PRO_5012168551" description="Histidine phosphatase superfamily (Branch 1)" evidence="1">
    <location>
        <begin position="24"/>
        <end position="151"/>
    </location>
</feature>
<evidence type="ECO:0008006" key="4">
    <source>
        <dbReference type="Google" id="ProtNLM"/>
    </source>
</evidence>
<dbReference type="RefSeq" id="WP_085790332.1">
    <property type="nucleotide sequence ID" value="NZ_FWFK01000001.1"/>
</dbReference>
<keyword evidence="1" id="KW-0732">Signal</keyword>
<reference evidence="2 3" key="1">
    <citation type="submission" date="2017-03" db="EMBL/GenBank/DDBJ databases">
        <authorList>
            <person name="Afonso C.L."/>
            <person name="Miller P.J."/>
            <person name="Scott M.A."/>
            <person name="Spackman E."/>
            <person name="Goraichik I."/>
            <person name="Dimitrov K.M."/>
            <person name="Suarez D.L."/>
            <person name="Swayne D.E."/>
        </authorList>
    </citation>
    <scope>NUCLEOTIDE SEQUENCE [LARGE SCALE GENOMIC DNA]</scope>
    <source>
        <strain evidence="2 3">CECT 8625</strain>
    </source>
</reference>
<evidence type="ECO:0000313" key="3">
    <source>
        <dbReference type="Proteomes" id="UP000193570"/>
    </source>
</evidence>
<dbReference type="Proteomes" id="UP000193570">
    <property type="component" value="Unassembled WGS sequence"/>
</dbReference>
<gene>
    <name evidence="2" type="ORF">ROJ8625_00592</name>
</gene>
<evidence type="ECO:0000256" key="1">
    <source>
        <dbReference type="SAM" id="SignalP"/>
    </source>
</evidence>
<dbReference type="OrthoDB" id="7864349at2"/>
<proteinExistence type="predicted"/>
<dbReference type="EMBL" id="FWFK01000001">
    <property type="protein sequence ID" value="SLN17945.1"/>
    <property type="molecule type" value="Genomic_DNA"/>
</dbReference>
<sequence length="151" mass="15229">MSVLRSIAALLALLLAAACNVPAPSLSAGPARALAEGPSRFLLFRHGDAADVIRTSVEPAPSTPAVARRAGRAVARATGCGVAWIRGDAAQLRLGLDCPGRIAPRPPDPPPELDCLALDLDAPPGAVHGELGLDCAGLPGIRASAAVPLSR</sequence>
<dbReference type="PROSITE" id="PS51257">
    <property type="entry name" value="PROKAR_LIPOPROTEIN"/>
    <property type="match status" value="1"/>
</dbReference>
<evidence type="ECO:0000313" key="2">
    <source>
        <dbReference type="EMBL" id="SLN17945.1"/>
    </source>
</evidence>
<organism evidence="2 3">
    <name type="scientific">Roseivivax jejudonensis</name>
    <dbReference type="NCBI Taxonomy" id="1529041"/>
    <lineage>
        <taxon>Bacteria</taxon>
        <taxon>Pseudomonadati</taxon>
        <taxon>Pseudomonadota</taxon>
        <taxon>Alphaproteobacteria</taxon>
        <taxon>Rhodobacterales</taxon>
        <taxon>Roseobacteraceae</taxon>
        <taxon>Roseivivax</taxon>
    </lineage>
</organism>
<dbReference type="AlphaFoldDB" id="A0A1X6YDB3"/>
<name>A0A1X6YDB3_9RHOB</name>
<protein>
    <recommendedName>
        <fullName evidence="4">Histidine phosphatase superfamily (Branch 1)</fullName>
    </recommendedName>
</protein>
<feature type="signal peptide" evidence="1">
    <location>
        <begin position="1"/>
        <end position="23"/>
    </location>
</feature>